<dbReference type="InterPro" id="IPR035906">
    <property type="entry name" value="MetI-like_sf"/>
</dbReference>
<dbReference type="InterPro" id="IPR027417">
    <property type="entry name" value="P-loop_NTPase"/>
</dbReference>
<keyword evidence="4" id="KW-1003">Cell membrane</keyword>
<dbReference type="GO" id="GO:0055085">
    <property type="term" value="P:transmembrane transport"/>
    <property type="evidence" value="ECO:0007669"/>
    <property type="project" value="InterPro"/>
</dbReference>
<dbReference type="EMBL" id="QWLB01000025">
    <property type="protein sequence ID" value="RIH92117.1"/>
    <property type="molecule type" value="Genomic_DNA"/>
</dbReference>
<dbReference type="InterPro" id="IPR017871">
    <property type="entry name" value="ABC_transporter-like_CS"/>
</dbReference>
<dbReference type="SMART" id="SM00382">
    <property type="entry name" value="AAA"/>
    <property type="match status" value="1"/>
</dbReference>
<gene>
    <name evidence="13" type="primary">tauB_2</name>
    <name evidence="13" type="ORF">Mgrana_01994</name>
</gene>
<keyword evidence="8 10" id="KW-1133">Transmembrane helix</keyword>
<feature type="domain" description="ABC transporter" evidence="11">
    <location>
        <begin position="18"/>
        <end position="228"/>
    </location>
</feature>
<dbReference type="GO" id="GO:0005886">
    <property type="term" value="C:plasma membrane"/>
    <property type="evidence" value="ECO:0007669"/>
    <property type="project" value="UniProtKB-SubCell"/>
</dbReference>
<comment type="subcellular location">
    <subcellularLocation>
        <location evidence="10">Cell membrane</location>
        <topology evidence="10">Multi-pass membrane protein</topology>
    </subcellularLocation>
    <subcellularLocation>
        <location evidence="2">Cell membrane</location>
        <topology evidence="2">Peripheral membrane protein</topology>
    </subcellularLocation>
    <subcellularLocation>
        <location evidence="1">Membrane</location>
        <topology evidence="1">Multi-pass membrane protein</topology>
    </subcellularLocation>
</comment>
<dbReference type="OrthoDB" id="9802264at2"/>
<dbReference type="PANTHER" id="PTHR42788">
    <property type="entry name" value="TAURINE IMPORT ATP-BINDING PROTEIN-RELATED"/>
    <property type="match status" value="1"/>
</dbReference>
<reference evidence="13 14" key="1">
    <citation type="submission" date="2018-08" db="EMBL/GenBank/DDBJ databases">
        <title>Meiothermus granaticius genome AF-68 sequencing project.</title>
        <authorList>
            <person name="Da Costa M.S."/>
            <person name="Albuquerque L."/>
            <person name="Raposo P."/>
            <person name="Froufe H.J.C."/>
            <person name="Barroso C.S."/>
            <person name="Egas C."/>
        </authorList>
    </citation>
    <scope>NUCLEOTIDE SEQUENCE [LARGE SCALE GENOMIC DNA]</scope>
    <source>
        <strain evidence="13 14">AF-68</strain>
    </source>
</reference>
<dbReference type="InterPro" id="IPR003593">
    <property type="entry name" value="AAA+_ATPase"/>
</dbReference>
<dbReference type="SUPFAM" id="SSF52540">
    <property type="entry name" value="P-loop containing nucleoside triphosphate hydrolases"/>
    <property type="match status" value="1"/>
</dbReference>
<dbReference type="Gene3D" id="3.40.50.300">
    <property type="entry name" value="P-loop containing nucleotide triphosphate hydrolases"/>
    <property type="match status" value="1"/>
</dbReference>
<evidence type="ECO:0000256" key="9">
    <source>
        <dbReference type="ARBA" id="ARBA00023136"/>
    </source>
</evidence>
<evidence type="ECO:0000313" key="13">
    <source>
        <dbReference type="EMBL" id="RIH92117.1"/>
    </source>
</evidence>
<evidence type="ECO:0000256" key="10">
    <source>
        <dbReference type="RuleBase" id="RU363032"/>
    </source>
</evidence>
<protein>
    <submittedName>
        <fullName evidence="13">Taurine import ATP-binding protein TauB</fullName>
        <ecNumber evidence="13">3.6.3.36</ecNumber>
    </submittedName>
</protein>
<dbReference type="PANTHER" id="PTHR42788:SF7">
    <property type="entry name" value="NITRATE ABC TRANSPORTER ATP-BINDING PROTEIN"/>
    <property type="match status" value="1"/>
</dbReference>
<dbReference type="GO" id="GO:0005524">
    <property type="term" value="F:ATP binding"/>
    <property type="evidence" value="ECO:0007669"/>
    <property type="project" value="UniProtKB-KW"/>
</dbReference>
<feature type="transmembrane region" description="Helical" evidence="10">
    <location>
        <begin position="429"/>
        <end position="450"/>
    </location>
</feature>
<keyword evidence="9 10" id="KW-0472">Membrane</keyword>
<evidence type="ECO:0000256" key="6">
    <source>
        <dbReference type="ARBA" id="ARBA00022741"/>
    </source>
</evidence>
<dbReference type="GO" id="GO:0016887">
    <property type="term" value="F:ATP hydrolysis activity"/>
    <property type="evidence" value="ECO:0007669"/>
    <property type="project" value="InterPro"/>
</dbReference>
<dbReference type="InterPro" id="IPR000515">
    <property type="entry name" value="MetI-like"/>
</dbReference>
<dbReference type="EC" id="3.6.3.36" evidence="13"/>
<feature type="transmembrane region" description="Helical" evidence="10">
    <location>
        <begin position="366"/>
        <end position="385"/>
    </location>
</feature>
<dbReference type="PROSITE" id="PS50928">
    <property type="entry name" value="ABC_TM1"/>
    <property type="match status" value="1"/>
</dbReference>
<dbReference type="CDD" id="cd06261">
    <property type="entry name" value="TM_PBP2"/>
    <property type="match status" value="1"/>
</dbReference>
<keyword evidence="6" id="KW-0547">Nucleotide-binding</keyword>
<keyword evidence="14" id="KW-1185">Reference proteome</keyword>
<feature type="transmembrane region" description="Helical" evidence="10">
    <location>
        <begin position="308"/>
        <end position="326"/>
    </location>
</feature>
<comment type="similarity">
    <text evidence="10">Belongs to the binding-protein-dependent transport system permease family.</text>
</comment>
<keyword evidence="13" id="KW-0378">Hydrolase</keyword>
<evidence type="ECO:0000259" key="12">
    <source>
        <dbReference type="PROSITE" id="PS50928"/>
    </source>
</evidence>
<evidence type="ECO:0000256" key="2">
    <source>
        <dbReference type="ARBA" id="ARBA00004202"/>
    </source>
</evidence>
<dbReference type="PROSITE" id="PS50893">
    <property type="entry name" value="ABC_TRANSPORTER_2"/>
    <property type="match status" value="1"/>
</dbReference>
<feature type="transmembrane region" description="Helical" evidence="10">
    <location>
        <begin position="462"/>
        <end position="483"/>
    </location>
</feature>
<organism evidence="13 14">
    <name type="scientific">Meiothermus granaticius NBRC 107808</name>
    <dbReference type="NCBI Taxonomy" id="1227551"/>
    <lineage>
        <taxon>Bacteria</taxon>
        <taxon>Thermotogati</taxon>
        <taxon>Deinococcota</taxon>
        <taxon>Deinococci</taxon>
        <taxon>Thermales</taxon>
        <taxon>Thermaceae</taxon>
        <taxon>Meiothermus</taxon>
    </lineage>
</organism>
<comment type="caution">
    <text evidence="13">The sequence shown here is derived from an EMBL/GenBank/DDBJ whole genome shotgun (WGS) entry which is preliminary data.</text>
</comment>
<dbReference type="InterPro" id="IPR050166">
    <property type="entry name" value="ABC_transporter_ATP-bind"/>
</dbReference>
<evidence type="ECO:0000256" key="3">
    <source>
        <dbReference type="ARBA" id="ARBA00022448"/>
    </source>
</evidence>
<dbReference type="SUPFAM" id="SSF161098">
    <property type="entry name" value="MetI-like"/>
    <property type="match status" value="1"/>
</dbReference>
<evidence type="ECO:0000256" key="8">
    <source>
        <dbReference type="ARBA" id="ARBA00022989"/>
    </source>
</evidence>
<keyword evidence="3 10" id="KW-0813">Transport</keyword>
<dbReference type="RefSeq" id="WP_119357471.1">
    <property type="nucleotide sequence ID" value="NZ_BJXM01000004.1"/>
</dbReference>
<proteinExistence type="inferred from homology"/>
<evidence type="ECO:0000259" key="11">
    <source>
        <dbReference type="PROSITE" id="PS50893"/>
    </source>
</evidence>
<dbReference type="PROSITE" id="PS00211">
    <property type="entry name" value="ABC_TRANSPORTER_1"/>
    <property type="match status" value="1"/>
</dbReference>
<feature type="transmembrane region" description="Helical" evidence="10">
    <location>
        <begin position="254"/>
        <end position="273"/>
    </location>
</feature>
<evidence type="ECO:0000256" key="5">
    <source>
        <dbReference type="ARBA" id="ARBA00022692"/>
    </source>
</evidence>
<evidence type="ECO:0000256" key="7">
    <source>
        <dbReference type="ARBA" id="ARBA00022840"/>
    </source>
</evidence>
<evidence type="ECO:0000256" key="1">
    <source>
        <dbReference type="ARBA" id="ARBA00004141"/>
    </source>
</evidence>
<feature type="transmembrane region" description="Helical" evidence="10">
    <location>
        <begin position="338"/>
        <end position="360"/>
    </location>
</feature>
<dbReference type="Proteomes" id="UP000266178">
    <property type="component" value="Unassembled WGS sequence"/>
</dbReference>
<name>A0A399F5S7_9DEIN</name>
<dbReference type="InterPro" id="IPR003439">
    <property type="entry name" value="ABC_transporter-like_ATP-bd"/>
</dbReference>
<dbReference type="Gene3D" id="1.10.3720.10">
    <property type="entry name" value="MetI-like"/>
    <property type="match status" value="1"/>
</dbReference>
<feature type="domain" description="ABC transmembrane type-1" evidence="12">
    <location>
        <begin position="300"/>
        <end position="480"/>
    </location>
</feature>
<sequence length="493" mass="53058">MGHPAPPLPATAETSVAIRLAGVTVEFGGQRVLSEVNLEVRKGEFVAIIGPSGGGKSTLLRVIAGLLGAQQGEVQVAGQPAMVFQDYRLLPWRTVEGNIRLPIELTGRGKIETHLGMKPYCKLYPHQLSGGMKARVAIARALAQDAEVLLMDEPFAALDALVRERFNLELKQLHQRTGKTVLFVTHSIREAVYLADRVVVLTGGKIDTVLDTSGEGRLTAFTDGLEAELRQRLGVADSSFLEPPPPPLRPPWELFGVVGLVTLFFLAWGLLAAQVPVFVPPPSAVWSAILQNSGILAQNALSTLQTTGLGILCSLLIGLPLGYAMGRVRALERLLSPFIVALQAVPTVIIAPLLIIWFGYGLSSKVIVTALISIFPVLVSAMVGVREVDRTYREVFQTMGAKAWGVFAKLEFPGALPVILGGLRLTVSLALIGAVVAEFVFGGSGLGFMANSERLNFHYPTSFAAVVVTVLLGITLYGLVAWLEGYVLRYRRR</sequence>
<dbReference type="Pfam" id="PF00005">
    <property type="entry name" value="ABC_tran"/>
    <property type="match status" value="1"/>
</dbReference>
<evidence type="ECO:0000313" key="14">
    <source>
        <dbReference type="Proteomes" id="UP000266178"/>
    </source>
</evidence>
<evidence type="ECO:0000256" key="4">
    <source>
        <dbReference type="ARBA" id="ARBA00022475"/>
    </source>
</evidence>
<keyword evidence="5 10" id="KW-0812">Transmembrane</keyword>
<accession>A0A399F5S7</accession>
<dbReference type="Pfam" id="PF00528">
    <property type="entry name" value="BPD_transp_1"/>
    <property type="match status" value="1"/>
</dbReference>
<keyword evidence="7 13" id="KW-0067">ATP-binding</keyword>
<dbReference type="AlphaFoldDB" id="A0A399F5S7"/>